<evidence type="ECO:0000259" key="1">
    <source>
        <dbReference type="Pfam" id="PF13020"/>
    </source>
</evidence>
<gene>
    <name evidence="2" type="ORF">GCM10009744_59330</name>
</gene>
<comment type="caution">
    <text evidence="2">The sequence shown here is derived from an EMBL/GenBank/DDBJ whole genome shotgun (WGS) entry which is preliminary data.</text>
</comment>
<organism evidence="2 3">
    <name type="scientific">Kribbella alba</name>
    <dbReference type="NCBI Taxonomy" id="190197"/>
    <lineage>
        <taxon>Bacteria</taxon>
        <taxon>Bacillati</taxon>
        <taxon>Actinomycetota</taxon>
        <taxon>Actinomycetes</taxon>
        <taxon>Propionibacteriales</taxon>
        <taxon>Kribbellaceae</taxon>
        <taxon>Kribbella</taxon>
    </lineage>
</organism>
<dbReference type="Proteomes" id="UP001501319">
    <property type="component" value="Unassembled WGS sequence"/>
</dbReference>
<evidence type="ECO:0000313" key="3">
    <source>
        <dbReference type="Proteomes" id="UP001501319"/>
    </source>
</evidence>
<dbReference type="EMBL" id="BAAANE010000011">
    <property type="protein sequence ID" value="GAA1658242.1"/>
    <property type="molecule type" value="Genomic_DNA"/>
</dbReference>
<name>A0ABP4RRL7_9ACTN</name>
<keyword evidence="3" id="KW-1185">Reference proteome</keyword>
<dbReference type="Pfam" id="PF13020">
    <property type="entry name" value="NOV_C"/>
    <property type="match status" value="1"/>
</dbReference>
<evidence type="ECO:0000313" key="2">
    <source>
        <dbReference type="EMBL" id="GAA1658242.1"/>
    </source>
</evidence>
<sequence length="270" mass="29668">MGVTSELPSHDSNTRLAALLRAGLARADTEGRARVPVKLFSPVEQDELQTLLHAYLWDTAAPHDDDWHRSPGNIMTLWAELLEIGPSTRHRLIPLRTELVKALTDRGLAYRTHPRSVPVLVREYSGGLPAPVHPGDPREASSTIAVGSWGAGFGDPATNREVELAAEAVVTRHYERRGWTVTRVAHLNCGWDLTASRGETERHLEVKGVSSSMPSILLTRNELRAAERNSTWLLAIVTTALTSPKLQEFSRNAVMSAADPIVFRVNLISG</sequence>
<proteinExistence type="predicted"/>
<feature type="domain" description="Protein NO VEIN C-terminal" evidence="1">
    <location>
        <begin position="165"/>
        <end position="247"/>
    </location>
</feature>
<accession>A0ABP4RRL7</accession>
<protein>
    <recommendedName>
        <fullName evidence="1">Protein NO VEIN C-terminal domain-containing protein</fullName>
    </recommendedName>
</protein>
<reference evidence="3" key="1">
    <citation type="journal article" date="2019" name="Int. J. Syst. Evol. Microbiol.">
        <title>The Global Catalogue of Microorganisms (GCM) 10K type strain sequencing project: providing services to taxonomists for standard genome sequencing and annotation.</title>
        <authorList>
            <consortium name="The Broad Institute Genomics Platform"/>
            <consortium name="The Broad Institute Genome Sequencing Center for Infectious Disease"/>
            <person name="Wu L."/>
            <person name="Ma J."/>
        </authorList>
    </citation>
    <scope>NUCLEOTIDE SEQUENCE [LARGE SCALE GENOMIC DNA]</scope>
    <source>
        <strain evidence="3">JCM 14306</strain>
    </source>
</reference>
<dbReference type="InterPro" id="IPR024975">
    <property type="entry name" value="NOV_C"/>
</dbReference>